<dbReference type="InterPro" id="IPR016181">
    <property type="entry name" value="Acyl_CoA_acyltransferase"/>
</dbReference>
<dbReference type="EMBL" id="CP098807">
    <property type="protein sequence ID" value="USJ21933.1"/>
    <property type="molecule type" value="Genomic_DNA"/>
</dbReference>
<dbReference type="InterPro" id="IPR000182">
    <property type="entry name" value="GNAT_dom"/>
</dbReference>
<evidence type="ECO:0000313" key="3">
    <source>
        <dbReference type="Proteomes" id="UP001055460"/>
    </source>
</evidence>
<feature type="domain" description="N-acetyltransferase" evidence="1">
    <location>
        <begin position="49"/>
        <end position="196"/>
    </location>
</feature>
<organism evidence="2 3">
    <name type="scientific">Ensifer adhaerens</name>
    <name type="common">Sinorhizobium morelense</name>
    <dbReference type="NCBI Taxonomy" id="106592"/>
    <lineage>
        <taxon>Bacteria</taxon>
        <taxon>Pseudomonadati</taxon>
        <taxon>Pseudomonadota</taxon>
        <taxon>Alphaproteobacteria</taxon>
        <taxon>Hyphomicrobiales</taxon>
        <taxon>Rhizobiaceae</taxon>
        <taxon>Sinorhizobium/Ensifer group</taxon>
        <taxon>Ensifer</taxon>
    </lineage>
</organism>
<dbReference type="AlphaFoldDB" id="A0A9Q8Y4D0"/>
<dbReference type="RefSeq" id="WP_246807035.1">
    <property type="nucleotide sequence ID" value="NZ_CP098807.1"/>
</dbReference>
<gene>
    <name evidence="2" type="ORF">NE863_11455</name>
</gene>
<sequence>MVAFALCPDGIKMSARSAPPGHLKLITPPVELTTSRLHLRAARSEHAASVFTEYTGNSMAARFLPRGAHPAQSSTEAVIHAWGESSWADGDRFIWSIIDRSDQRPMGLFLMFVDGDRAEIHYGIGPAYWGRGLATEAGLAIMHWVKQQSPLSEVHTICAAAHETSCRVLEKIGLVRGQFLPDALLLKATEERIDGWSYRWRRSE</sequence>
<dbReference type="Pfam" id="PF13302">
    <property type="entry name" value="Acetyltransf_3"/>
    <property type="match status" value="1"/>
</dbReference>
<dbReference type="PANTHER" id="PTHR43792">
    <property type="entry name" value="GNAT FAMILY, PUTATIVE (AFU_ORTHOLOGUE AFUA_3G00765)-RELATED-RELATED"/>
    <property type="match status" value="1"/>
</dbReference>
<proteinExistence type="predicted"/>
<accession>A0A9Q8Y4D0</accession>
<dbReference type="PROSITE" id="PS51186">
    <property type="entry name" value="GNAT"/>
    <property type="match status" value="1"/>
</dbReference>
<name>A0A9Q8Y4D0_ENSAD</name>
<protein>
    <submittedName>
        <fullName evidence="2">GNAT family N-acetyltransferase</fullName>
    </submittedName>
</protein>
<dbReference type="GO" id="GO:0016747">
    <property type="term" value="F:acyltransferase activity, transferring groups other than amino-acyl groups"/>
    <property type="evidence" value="ECO:0007669"/>
    <property type="project" value="InterPro"/>
</dbReference>
<reference evidence="2" key="1">
    <citation type="submission" date="2022-06" db="EMBL/GenBank/DDBJ databases">
        <title>Physiological and biochemical characterization and genomic elucidation of a strain of the genus Ensifer adhaerens M8 that combines arsenic oxidation and chromium reduction.</title>
        <authorList>
            <person name="Li X."/>
            <person name="Yu c."/>
        </authorList>
    </citation>
    <scope>NUCLEOTIDE SEQUENCE</scope>
    <source>
        <strain evidence="2">M8</strain>
    </source>
</reference>
<evidence type="ECO:0000313" key="2">
    <source>
        <dbReference type="EMBL" id="USJ21933.1"/>
    </source>
</evidence>
<evidence type="ECO:0000259" key="1">
    <source>
        <dbReference type="PROSITE" id="PS51186"/>
    </source>
</evidence>
<dbReference type="InterPro" id="IPR051531">
    <property type="entry name" value="N-acetyltransferase"/>
</dbReference>
<dbReference type="Proteomes" id="UP001055460">
    <property type="component" value="Chromosome"/>
</dbReference>
<dbReference type="SUPFAM" id="SSF55729">
    <property type="entry name" value="Acyl-CoA N-acyltransferases (Nat)"/>
    <property type="match status" value="1"/>
</dbReference>
<dbReference type="Gene3D" id="3.40.630.30">
    <property type="match status" value="1"/>
</dbReference>